<comment type="caution">
    <text evidence="6">The sequence shown here is derived from an EMBL/GenBank/DDBJ whole genome shotgun (WGS) entry which is preliminary data.</text>
</comment>
<keyword evidence="2" id="KW-0472">Membrane</keyword>
<gene>
    <name evidence="6" type="ORF">AKAME5_002678300</name>
</gene>
<dbReference type="EMBL" id="BRZM01002974">
    <property type="protein sequence ID" value="GLD75449.1"/>
    <property type="molecule type" value="Genomic_DNA"/>
</dbReference>
<feature type="region of interest" description="Disordered" evidence="4">
    <location>
        <begin position="1"/>
        <end position="20"/>
    </location>
</feature>
<dbReference type="Proteomes" id="UP001279410">
    <property type="component" value="Unassembled WGS sequence"/>
</dbReference>
<dbReference type="Gene3D" id="2.60.40.60">
    <property type="entry name" value="Cadherins"/>
    <property type="match status" value="1"/>
</dbReference>
<evidence type="ECO:0000256" key="2">
    <source>
        <dbReference type="ARBA" id="ARBA00023136"/>
    </source>
</evidence>
<dbReference type="SUPFAM" id="SSF49313">
    <property type="entry name" value="Cadherin-like"/>
    <property type="match status" value="1"/>
</dbReference>
<proteinExistence type="predicted"/>
<dbReference type="InterPro" id="IPR002126">
    <property type="entry name" value="Cadherin-like_dom"/>
</dbReference>
<accession>A0AAD3RM26</accession>
<name>A0AAD3RM26_LATJO</name>
<dbReference type="CDD" id="cd11304">
    <property type="entry name" value="Cadherin_repeat"/>
    <property type="match status" value="1"/>
</dbReference>
<comment type="subcellular location">
    <subcellularLocation>
        <location evidence="1">Membrane</location>
    </subcellularLocation>
</comment>
<keyword evidence="3" id="KW-0106">Calcium</keyword>
<keyword evidence="7" id="KW-1185">Reference proteome</keyword>
<organism evidence="6 7">
    <name type="scientific">Lates japonicus</name>
    <name type="common">Japanese lates</name>
    <dbReference type="NCBI Taxonomy" id="270547"/>
    <lineage>
        <taxon>Eukaryota</taxon>
        <taxon>Metazoa</taxon>
        <taxon>Chordata</taxon>
        <taxon>Craniata</taxon>
        <taxon>Vertebrata</taxon>
        <taxon>Euteleostomi</taxon>
        <taxon>Actinopterygii</taxon>
        <taxon>Neopterygii</taxon>
        <taxon>Teleostei</taxon>
        <taxon>Neoteleostei</taxon>
        <taxon>Acanthomorphata</taxon>
        <taxon>Carangaria</taxon>
        <taxon>Carangaria incertae sedis</taxon>
        <taxon>Centropomidae</taxon>
        <taxon>Lates</taxon>
    </lineage>
</organism>
<dbReference type="GO" id="GO:0005509">
    <property type="term" value="F:calcium ion binding"/>
    <property type="evidence" value="ECO:0007669"/>
    <property type="project" value="UniProtKB-UniRule"/>
</dbReference>
<evidence type="ECO:0000313" key="6">
    <source>
        <dbReference type="EMBL" id="GLD75449.1"/>
    </source>
</evidence>
<protein>
    <submittedName>
        <fullName evidence="6">Cadherin-18-like protein</fullName>
    </submittedName>
</protein>
<dbReference type="GO" id="GO:0007156">
    <property type="term" value="P:homophilic cell adhesion via plasma membrane adhesion molecules"/>
    <property type="evidence" value="ECO:0007669"/>
    <property type="project" value="InterPro"/>
</dbReference>
<evidence type="ECO:0000259" key="5">
    <source>
        <dbReference type="PROSITE" id="PS50268"/>
    </source>
</evidence>
<dbReference type="GO" id="GO:0016020">
    <property type="term" value="C:membrane"/>
    <property type="evidence" value="ECO:0007669"/>
    <property type="project" value="UniProtKB-SubCell"/>
</dbReference>
<dbReference type="AlphaFoldDB" id="A0AAD3RM26"/>
<sequence>MRREKYTQHRRLQHSPRLPPPTWGRLKIPLHQVVSCGRCDEPPVFHGLLLYETHLLAPRYFIENEEDRPLYFTIGVNSGIIRTTKVLDREKTAWHNITVMVAEVVSLQEDPTLRSVRLGIGDEPQHCNAPSIRYSRY</sequence>
<dbReference type="InterPro" id="IPR015919">
    <property type="entry name" value="Cadherin-like_sf"/>
</dbReference>
<evidence type="ECO:0000313" key="7">
    <source>
        <dbReference type="Proteomes" id="UP001279410"/>
    </source>
</evidence>
<evidence type="ECO:0000256" key="1">
    <source>
        <dbReference type="ARBA" id="ARBA00004370"/>
    </source>
</evidence>
<dbReference type="PROSITE" id="PS50268">
    <property type="entry name" value="CADHERIN_2"/>
    <property type="match status" value="1"/>
</dbReference>
<evidence type="ECO:0000256" key="3">
    <source>
        <dbReference type="PROSITE-ProRule" id="PRU00043"/>
    </source>
</evidence>
<evidence type="ECO:0000256" key="4">
    <source>
        <dbReference type="SAM" id="MobiDB-lite"/>
    </source>
</evidence>
<reference evidence="6" key="1">
    <citation type="submission" date="2022-08" db="EMBL/GenBank/DDBJ databases">
        <title>Genome sequencing of akame (Lates japonicus).</title>
        <authorList>
            <person name="Hashiguchi Y."/>
            <person name="Takahashi H."/>
        </authorList>
    </citation>
    <scope>NUCLEOTIDE SEQUENCE</scope>
    <source>
        <strain evidence="6">Kochi</strain>
    </source>
</reference>
<feature type="domain" description="Cadherin" evidence="5">
    <location>
        <begin position="59"/>
        <end position="132"/>
    </location>
</feature>